<dbReference type="AlphaFoldDB" id="A0AAD5U732"/>
<dbReference type="InterPro" id="IPR036873">
    <property type="entry name" value="Rhodanese-like_dom_sf"/>
</dbReference>
<keyword evidence="1 3" id="KW-0808">Transferase</keyword>
<accession>A0AAD5U732</accession>
<keyword evidence="6" id="KW-1185">Reference proteome</keyword>
<evidence type="ECO:0000313" key="6">
    <source>
        <dbReference type="Proteomes" id="UP001211065"/>
    </source>
</evidence>
<dbReference type="PANTHER" id="PTHR11364">
    <property type="entry name" value="THIOSULFATE SULFERTANSFERASE"/>
    <property type="match status" value="1"/>
</dbReference>
<dbReference type="GO" id="GO:0004792">
    <property type="term" value="F:thiosulfate-cyanide sulfurtransferase activity"/>
    <property type="evidence" value="ECO:0007669"/>
    <property type="project" value="InterPro"/>
</dbReference>
<keyword evidence="2" id="KW-0677">Repeat</keyword>
<name>A0AAD5U732_9FUNG</name>
<feature type="domain" description="Rhodanese" evidence="4">
    <location>
        <begin position="10"/>
        <end position="64"/>
    </location>
</feature>
<evidence type="ECO:0000256" key="1">
    <source>
        <dbReference type="ARBA" id="ARBA00022679"/>
    </source>
</evidence>
<dbReference type="Pfam" id="PF00581">
    <property type="entry name" value="Rhodanese"/>
    <property type="match status" value="2"/>
</dbReference>
<protein>
    <recommendedName>
        <fullName evidence="3">Sulfurtransferase</fullName>
    </recommendedName>
</protein>
<proteinExistence type="predicted"/>
<dbReference type="InterPro" id="IPR001763">
    <property type="entry name" value="Rhodanese-like_dom"/>
</dbReference>
<evidence type="ECO:0000259" key="4">
    <source>
        <dbReference type="PROSITE" id="PS50206"/>
    </source>
</evidence>
<gene>
    <name evidence="5" type="primary">MST1</name>
    <name evidence="5" type="ORF">HK099_003757</name>
</gene>
<dbReference type="Gene3D" id="3.40.250.10">
    <property type="entry name" value="Rhodanese-like domain"/>
    <property type="match status" value="2"/>
</dbReference>
<dbReference type="EMBL" id="JADGJW010000025">
    <property type="protein sequence ID" value="KAJ3226965.1"/>
    <property type="molecule type" value="Genomic_DNA"/>
</dbReference>
<reference evidence="5" key="1">
    <citation type="submission" date="2020-05" db="EMBL/GenBank/DDBJ databases">
        <title>Phylogenomic resolution of chytrid fungi.</title>
        <authorList>
            <person name="Stajich J.E."/>
            <person name="Amses K."/>
            <person name="Simmons R."/>
            <person name="Seto K."/>
            <person name="Myers J."/>
            <person name="Bonds A."/>
            <person name="Quandt C.A."/>
            <person name="Barry K."/>
            <person name="Liu P."/>
            <person name="Grigoriev I."/>
            <person name="Longcore J.E."/>
            <person name="James T.Y."/>
        </authorList>
    </citation>
    <scope>NUCLEOTIDE SEQUENCE</scope>
    <source>
        <strain evidence="5">JEL0476</strain>
    </source>
</reference>
<dbReference type="Proteomes" id="UP001211065">
    <property type="component" value="Unassembled WGS sequence"/>
</dbReference>
<evidence type="ECO:0000256" key="3">
    <source>
        <dbReference type="RuleBase" id="RU000507"/>
    </source>
</evidence>
<evidence type="ECO:0000313" key="5">
    <source>
        <dbReference type="EMBL" id="KAJ3226965.1"/>
    </source>
</evidence>
<dbReference type="SUPFAM" id="SSF52821">
    <property type="entry name" value="Rhodanese/Cell cycle control phosphatase"/>
    <property type="match status" value="2"/>
</dbReference>
<dbReference type="PROSITE" id="PS00683">
    <property type="entry name" value="RHODANESE_2"/>
    <property type="match status" value="1"/>
</dbReference>
<dbReference type="GO" id="GO:0005739">
    <property type="term" value="C:mitochondrion"/>
    <property type="evidence" value="ECO:0007669"/>
    <property type="project" value="TreeGrafter"/>
</dbReference>
<organism evidence="5 6">
    <name type="scientific">Clydaea vesicula</name>
    <dbReference type="NCBI Taxonomy" id="447962"/>
    <lineage>
        <taxon>Eukaryota</taxon>
        <taxon>Fungi</taxon>
        <taxon>Fungi incertae sedis</taxon>
        <taxon>Chytridiomycota</taxon>
        <taxon>Chytridiomycota incertae sedis</taxon>
        <taxon>Chytridiomycetes</taxon>
        <taxon>Lobulomycetales</taxon>
        <taxon>Lobulomycetaceae</taxon>
        <taxon>Clydaea</taxon>
    </lineage>
</organism>
<comment type="caution">
    <text evidence="5">The sequence shown here is derived from an EMBL/GenBank/DDBJ whole genome shotgun (WGS) entry which is preliminary data.</text>
</comment>
<sequence>MASRQHEKCDMGISNDDHLVLYDHGGVFSAFRVYWTFKVFGHQKISVLNGGMDAWNKGNFETTSKISKIVNRERYHTKFDSTLLTTYKNIIENIETKEKQVIDARSKERFYGQVPEPRIGIHSGHIPNSINVPFNTLIDKSTSSLLKEDELAKVFLGQVKQLGVKEVSVFDGSWSEYASYAESPIDCKNT</sequence>
<dbReference type="PROSITE" id="PS50206">
    <property type="entry name" value="RHODANESE_3"/>
    <property type="match status" value="2"/>
</dbReference>
<dbReference type="SMART" id="SM00450">
    <property type="entry name" value="RHOD"/>
    <property type="match status" value="1"/>
</dbReference>
<evidence type="ECO:0000256" key="2">
    <source>
        <dbReference type="ARBA" id="ARBA00022737"/>
    </source>
</evidence>
<dbReference type="PANTHER" id="PTHR11364:SF27">
    <property type="entry name" value="SULFURTRANSFERASE"/>
    <property type="match status" value="1"/>
</dbReference>
<dbReference type="CDD" id="cd01448">
    <property type="entry name" value="TST_Repeat_1"/>
    <property type="match status" value="1"/>
</dbReference>
<dbReference type="InterPro" id="IPR001307">
    <property type="entry name" value="Thiosulphate_STrfase_CS"/>
</dbReference>
<feature type="domain" description="Rhodanese" evidence="4">
    <location>
        <begin position="95"/>
        <end position="186"/>
    </location>
</feature>
<dbReference type="InterPro" id="IPR045078">
    <property type="entry name" value="TST/MPST-like"/>
</dbReference>